<protein>
    <submittedName>
        <fullName evidence="2">Toxin ParE1/3/4</fullName>
    </submittedName>
</protein>
<evidence type="ECO:0000313" key="2">
    <source>
        <dbReference type="EMBL" id="MCW2305768.1"/>
    </source>
</evidence>
<dbReference type="Proteomes" id="UP001209755">
    <property type="component" value="Unassembled WGS sequence"/>
</dbReference>
<dbReference type="Pfam" id="PF05016">
    <property type="entry name" value="ParE_toxin"/>
    <property type="match status" value="1"/>
</dbReference>
<dbReference type="RefSeq" id="WP_264599455.1">
    <property type="nucleotide sequence ID" value="NZ_JAOQNS010000001.1"/>
</dbReference>
<dbReference type="EMBL" id="JAOQNS010000001">
    <property type="protein sequence ID" value="MCW2305768.1"/>
    <property type="molecule type" value="Genomic_DNA"/>
</dbReference>
<evidence type="ECO:0000313" key="3">
    <source>
        <dbReference type="Proteomes" id="UP001209755"/>
    </source>
</evidence>
<dbReference type="InterPro" id="IPR035093">
    <property type="entry name" value="RelE/ParE_toxin_dom_sf"/>
</dbReference>
<sequence>MPYRLTERAAVDLEDIFLEGILTFGERQAQKYQESLTRIFELIAFLPEIGRSRDPGTGDRRRFVHGTHIIYYRVHAGMIVVERIIYGPLIADPWE</sequence>
<keyword evidence="1" id="KW-1277">Toxin-antitoxin system</keyword>
<comment type="caution">
    <text evidence="2">The sequence shown here is derived from an EMBL/GenBank/DDBJ whole genome shotgun (WGS) entry which is preliminary data.</text>
</comment>
<dbReference type="InterPro" id="IPR007712">
    <property type="entry name" value="RelE/ParE_toxin"/>
</dbReference>
<proteinExistence type="predicted"/>
<organism evidence="2 3">
    <name type="scientific">Rhodobium gokarnense</name>
    <dbReference type="NCBI Taxonomy" id="364296"/>
    <lineage>
        <taxon>Bacteria</taxon>
        <taxon>Pseudomonadati</taxon>
        <taxon>Pseudomonadota</taxon>
        <taxon>Alphaproteobacteria</taxon>
        <taxon>Hyphomicrobiales</taxon>
        <taxon>Rhodobiaceae</taxon>
        <taxon>Rhodobium</taxon>
    </lineage>
</organism>
<accession>A0ABT3H5U7</accession>
<gene>
    <name evidence="2" type="ORF">M2319_000084</name>
</gene>
<evidence type="ECO:0000256" key="1">
    <source>
        <dbReference type="ARBA" id="ARBA00022649"/>
    </source>
</evidence>
<keyword evidence="3" id="KW-1185">Reference proteome</keyword>
<name>A0ABT3H5U7_9HYPH</name>
<dbReference type="Gene3D" id="3.30.2310.20">
    <property type="entry name" value="RelE-like"/>
    <property type="match status" value="1"/>
</dbReference>
<reference evidence="3" key="1">
    <citation type="submission" date="2023-07" db="EMBL/GenBank/DDBJ databases">
        <title>Genome sequencing of Purple Non-Sulfur Bacteria from various extreme environments.</title>
        <authorList>
            <person name="Mayer M."/>
        </authorList>
    </citation>
    <scope>NUCLEOTIDE SEQUENCE [LARGE SCALE GENOMIC DNA]</scope>
    <source>
        <strain evidence="3">DSM 17935</strain>
    </source>
</reference>